<dbReference type="InterPro" id="IPR029478">
    <property type="entry name" value="TM1586_NiRdase"/>
</dbReference>
<keyword evidence="4" id="KW-0288">FMN</keyword>
<dbReference type="Gene3D" id="3.40.109.10">
    <property type="entry name" value="NADH Oxidase"/>
    <property type="match status" value="1"/>
</dbReference>
<keyword evidence="3" id="KW-0285">Flavoprotein</keyword>
<evidence type="ECO:0000256" key="1">
    <source>
        <dbReference type="ARBA" id="ARBA00001917"/>
    </source>
</evidence>
<protein>
    <recommendedName>
        <fullName evidence="7">Putative nitroreductase TM1586 domain-containing protein</fullName>
    </recommendedName>
</protein>
<accession>A0ABQ3E8D2</accession>
<keyword evidence="5" id="KW-0560">Oxidoreductase</keyword>
<organism evidence="8 9">
    <name type="scientific">Pseudovibrio japonicus</name>
    <dbReference type="NCBI Taxonomy" id="366534"/>
    <lineage>
        <taxon>Bacteria</taxon>
        <taxon>Pseudomonadati</taxon>
        <taxon>Pseudomonadota</taxon>
        <taxon>Alphaproteobacteria</taxon>
        <taxon>Hyphomicrobiales</taxon>
        <taxon>Stappiaceae</taxon>
        <taxon>Pseudovibrio</taxon>
    </lineage>
</organism>
<comment type="similarity">
    <text evidence="2">Belongs to the nitroreductase family.</text>
</comment>
<keyword evidence="6" id="KW-1133">Transmembrane helix</keyword>
<dbReference type="Pfam" id="PF14512">
    <property type="entry name" value="TM1586_NiRdase"/>
    <property type="match status" value="1"/>
</dbReference>
<keyword evidence="6" id="KW-0812">Transmembrane</keyword>
<dbReference type="SUPFAM" id="SSF55469">
    <property type="entry name" value="FMN-dependent nitroreductase-like"/>
    <property type="match status" value="2"/>
</dbReference>
<dbReference type="RefSeq" id="WP_189435731.1">
    <property type="nucleotide sequence ID" value="NZ_BMXE01000002.1"/>
</dbReference>
<feature type="transmembrane region" description="Helical" evidence="6">
    <location>
        <begin position="34"/>
        <end position="57"/>
    </location>
</feature>
<keyword evidence="9" id="KW-1185">Reference proteome</keyword>
<evidence type="ECO:0000256" key="5">
    <source>
        <dbReference type="ARBA" id="ARBA00023002"/>
    </source>
</evidence>
<evidence type="ECO:0000256" key="2">
    <source>
        <dbReference type="ARBA" id="ARBA00007118"/>
    </source>
</evidence>
<dbReference type="InterPro" id="IPR000415">
    <property type="entry name" value="Nitroreductase-like"/>
</dbReference>
<keyword evidence="6" id="KW-0472">Membrane</keyword>
<evidence type="ECO:0000256" key="4">
    <source>
        <dbReference type="ARBA" id="ARBA00022643"/>
    </source>
</evidence>
<sequence length="392" mass="45160">MNEKKQEEKRTPNEAWFESRWWWRVKMWLQWTSWLQYLPNAVAVVLLLVLSGLGALVDVWPFLLQDLPLLLAVLLLINLIFDVLSVRYGFHPAEALPSSHEHLDAFELMRARVSCRSFQDRLMSEEHRELVLSLAEQYSKPENCLSPHPIRFEYIDKPLVVWPAVGTKEFLVAIAPREYHEMAVVDVGRSLQKVVIEATRKGLATCWIGPGADHESIIKHLGARFDPERDHIICVCAFGYRSRYMPLSIRSIVKTQRYRLDVQELFYADTDFKKPLNTQARPYRTFGRCYEVCQWSPSSYNAQPTRGVVVTEHMRIERVDFCATTHSRYYAMVALGIWLANWECGCDALGKAGRFEQLSPDERGSGPFPDLPRYVISWVPKAAPDKETKGGA</sequence>
<comment type="cofactor">
    <cofactor evidence="1">
        <name>FMN</name>
        <dbReference type="ChEBI" id="CHEBI:58210"/>
    </cofactor>
</comment>
<name>A0ABQ3E8D2_9HYPH</name>
<gene>
    <name evidence="8" type="ORF">GCM10007094_10400</name>
</gene>
<feature type="domain" description="Putative nitroreductase TM1586" evidence="7">
    <location>
        <begin position="106"/>
        <end position="340"/>
    </location>
</feature>
<proteinExistence type="inferred from homology"/>
<reference evidence="9" key="1">
    <citation type="journal article" date="2019" name="Int. J. Syst. Evol. Microbiol.">
        <title>The Global Catalogue of Microorganisms (GCM) 10K type strain sequencing project: providing services to taxonomists for standard genome sequencing and annotation.</title>
        <authorList>
            <consortium name="The Broad Institute Genomics Platform"/>
            <consortium name="The Broad Institute Genome Sequencing Center for Infectious Disease"/>
            <person name="Wu L."/>
            <person name="Ma J."/>
        </authorList>
    </citation>
    <scope>NUCLEOTIDE SEQUENCE [LARGE SCALE GENOMIC DNA]</scope>
    <source>
        <strain evidence="9">KCTC 12861</strain>
    </source>
</reference>
<evidence type="ECO:0000256" key="3">
    <source>
        <dbReference type="ARBA" id="ARBA00022630"/>
    </source>
</evidence>
<evidence type="ECO:0000256" key="6">
    <source>
        <dbReference type="SAM" id="Phobius"/>
    </source>
</evidence>
<dbReference type="PANTHER" id="PTHR43673">
    <property type="entry name" value="NAD(P)H NITROREDUCTASE YDGI-RELATED"/>
    <property type="match status" value="1"/>
</dbReference>
<evidence type="ECO:0000313" key="8">
    <source>
        <dbReference type="EMBL" id="GHB24276.1"/>
    </source>
</evidence>
<dbReference type="PANTHER" id="PTHR43673:SF2">
    <property type="entry name" value="NITROREDUCTASE"/>
    <property type="match status" value="1"/>
</dbReference>
<evidence type="ECO:0000313" key="9">
    <source>
        <dbReference type="Proteomes" id="UP000637980"/>
    </source>
</evidence>
<feature type="transmembrane region" description="Helical" evidence="6">
    <location>
        <begin position="69"/>
        <end position="90"/>
    </location>
</feature>
<dbReference type="EMBL" id="BMXE01000002">
    <property type="protein sequence ID" value="GHB24276.1"/>
    <property type="molecule type" value="Genomic_DNA"/>
</dbReference>
<evidence type="ECO:0000259" key="7">
    <source>
        <dbReference type="Pfam" id="PF14512"/>
    </source>
</evidence>
<dbReference type="Proteomes" id="UP000637980">
    <property type="component" value="Unassembled WGS sequence"/>
</dbReference>
<comment type="caution">
    <text evidence="8">The sequence shown here is derived from an EMBL/GenBank/DDBJ whole genome shotgun (WGS) entry which is preliminary data.</text>
</comment>